<keyword evidence="8 17" id="KW-0378">Hydrolase</keyword>
<dbReference type="GO" id="GO:0006508">
    <property type="term" value="P:proteolysis"/>
    <property type="evidence" value="ECO:0007669"/>
    <property type="project" value="UniProtKB-KW"/>
</dbReference>
<dbReference type="Pfam" id="PF22486">
    <property type="entry name" value="MATH_2"/>
    <property type="match status" value="1"/>
</dbReference>
<feature type="domain" description="MATH" evidence="14">
    <location>
        <begin position="120"/>
        <end position="241"/>
    </location>
</feature>
<dbReference type="CDD" id="cd03772">
    <property type="entry name" value="MATH_HAUSP"/>
    <property type="match status" value="1"/>
</dbReference>
<dbReference type="OMA" id="HTAHHRF"/>
<dbReference type="InterPro" id="IPR018200">
    <property type="entry name" value="USP_CS"/>
</dbReference>
<feature type="region of interest" description="Disordered" evidence="13">
    <location>
        <begin position="1"/>
        <end position="57"/>
    </location>
</feature>
<dbReference type="SUPFAM" id="SSF49599">
    <property type="entry name" value="TRAF domain-like"/>
    <property type="match status" value="1"/>
</dbReference>
<comment type="subcellular location">
    <subcellularLocation>
        <location evidence="2">Nucleus</location>
    </subcellularLocation>
</comment>
<proteinExistence type="inferred from homology"/>
<keyword evidence="16" id="KW-1185">Reference proteome</keyword>
<evidence type="ECO:0000259" key="14">
    <source>
        <dbReference type="PROSITE" id="PS50144"/>
    </source>
</evidence>
<protein>
    <recommendedName>
        <fullName evidence="5">Ubiquitin carboxyl-terminal hydrolase 7</fullName>
        <ecNumber evidence="4">3.4.19.12</ecNumber>
    </recommendedName>
    <alternativeName>
        <fullName evidence="12">Ubiquitin thioesterase 7</fullName>
    </alternativeName>
    <alternativeName>
        <fullName evidence="11">Ubiquitin-specific-processing protease 7</fullName>
    </alternativeName>
</protein>
<dbReference type="EC" id="3.4.19.12" evidence="4"/>
<keyword evidence="7" id="KW-0833">Ubl conjugation pathway</keyword>
<feature type="domain" description="USP" evidence="15">
    <location>
        <begin position="260"/>
        <end position="567"/>
    </location>
</feature>
<evidence type="ECO:0000256" key="10">
    <source>
        <dbReference type="ARBA" id="ARBA00023242"/>
    </source>
</evidence>
<dbReference type="PROSITE" id="PS00972">
    <property type="entry name" value="USP_1"/>
    <property type="match status" value="1"/>
</dbReference>
<organism evidence="16 17">
    <name type="scientific">Drosophila kikkawai</name>
    <name type="common">Fruit fly</name>
    <dbReference type="NCBI Taxonomy" id="30033"/>
    <lineage>
        <taxon>Eukaryota</taxon>
        <taxon>Metazoa</taxon>
        <taxon>Ecdysozoa</taxon>
        <taxon>Arthropoda</taxon>
        <taxon>Hexapoda</taxon>
        <taxon>Insecta</taxon>
        <taxon>Pterygota</taxon>
        <taxon>Neoptera</taxon>
        <taxon>Endopterygota</taxon>
        <taxon>Diptera</taxon>
        <taxon>Brachycera</taxon>
        <taxon>Muscomorpha</taxon>
        <taxon>Ephydroidea</taxon>
        <taxon>Drosophilidae</taxon>
        <taxon>Drosophila</taxon>
        <taxon>Sophophora</taxon>
    </lineage>
</organism>
<evidence type="ECO:0000256" key="11">
    <source>
        <dbReference type="ARBA" id="ARBA00031500"/>
    </source>
</evidence>
<dbReference type="InterPro" id="IPR038765">
    <property type="entry name" value="Papain-like_cys_pep_sf"/>
</dbReference>
<keyword evidence="6" id="KW-0645">Protease</keyword>
<sequence>MEIETDHSIEAMDTQDTQEVEIITSDLQQQQQQQTAPQQQQTAQQQQQQNSPPQLPKFKNLIHPQLHAAGAITQLPSENGNVPPQQLLADSSSTTFAGNNDSVEAMGMDDETKEDQFRSETTFSFTVENVGQLKSQRLSPPVYVRMLPWKIMVIPNDRALGFFLQCNGENDSPTWSCNAIAELRLKCHKPDAQPFSRARIKHLFYSKENDYGYSNFITWQELQDADKSYVHNNSITLEVHVIADAPHGVLWDSKKHTGYVGLKNQGATCYMNSLLQTLYFTNSLRLAVYRIPTEADDSTKSVGLSLQRVFHELQFGDRPVGTKKLTKSFGWETLDSFMQHDVQEFLRVLLDKLESKMKGTCLEGTIPGLFEGKMSSYIKCKNVDYNSTRYETFYDIQLNIKDKKNIYESFQDYVASETLEGDNKYDAGVHGLQEASKGVIFTSFPPVLHLHLMRFQYDPITDSSIKYNDRFEFYEQINLDRYLAEGEKTSADYVLHAVLVHSGDNHGGHYVVFINPKADGRWFKFDDDVVSSCRKQEAIEQNYGGMDDEISFHAKCSNAYMLVYIRQSELDRVLGDIPESEISSDLVERLDLEKRIEMARRKERSEANLYVSVHVILEEYFEGQQKRRLFDLEKTHQRPFKLKQNQTVDELVDMFVKGFGVSRDRMRMWNMCTAQTQKFLHFDFEAESSRTIEQIPTSQKPWVIFLELASPENPAPLPPFNPKTDVLLFLKYYDARNKRLNYIGCTQQPQSRRLIDLVPEVNKKLGFEPDTELTIFDEYADKKVANLSEPIDSVLFIPQDHLQGPILIFERETVDARLDLPTVEDYFLDLVYRIEIVFSDKCNPNEPDFTLELSNRYNYDQLTNAVAERLNTDPQKLQFFMCINNYKETAGNAVPYTFKGTIKDLVAYNKASTPKRIFYQRLSLSIHELDNKKQFKCVWVSSDLKEEKELVLYPNKNDTVKGLLDEAAKKITFAENSRRKLRLIKVSNHKIVAICKDEIALDTLLKTTESISTTQGAQKIYRIEEVPAEEMQLAENEYLVPVAHFSKELYNSFGVPFLAKARQGEPYGALKQRIQKRLNVPDKEWENYKFCVITVGHNADVNDNTPVDLDVYRTWTSGQLPFFGLDHINKSRKRSSLNFSEKAIKIYN</sequence>
<evidence type="ECO:0000313" key="17">
    <source>
        <dbReference type="RefSeq" id="XP_017024264.1"/>
    </source>
</evidence>
<dbReference type="Proteomes" id="UP001652661">
    <property type="component" value="Chromosome X"/>
</dbReference>
<dbReference type="GO" id="GO:0031647">
    <property type="term" value="P:regulation of protein stability"/>
    <property type="evidence" value="ECO:0007669"/>
    <property type="project" value="TreeGrafter"/>
</dbReference>
<evidence type="ECO:0000313" key="16">
    <source>
        <dbReference type="Proteomes" id="UP001652661"/>
    </source>
</evidence>
<evidence type="ECO:0000256" key="9">
    <source>
        <dbReference type="ARBA" id="ARBA00022807"/>
    </source>
</evidence>
<evidence type="ECO:0000256" key="1">
    <source>
        <dbReference type="ARBA" id="ARBA00000707"/>
    </source>
</evidence>
<dbReference type="PROSITE" id="PS50235">
    <property type="entry name" value="USP_3"/>
    <property type="match status" value="1"/>
</dbReference>
<reference evidence="17 18" key="1">
    <citation type="submission" date="2025-04" db="UniProtKB">
        <authorList>
            <consortium name="RefSeq"/>
        </authorList>
    </citation>
    <scope>IDENTIFICATION</scope>
</reference>
<dbReference type="PROSITE" id="PS50144">
    <property type="entry name" value="MATH"/>
    <property type="match status" value="1"/>
</dbReference>
<dbReference type="GO" id="GO:0016579">
    <property type="term" value="P:protein deubiquitination"/>
    <property type="evidence" value="ECO:0007669"/>
    <property type="project" value="InterPro"/>
</dbReference>
<evidence type="ECO:0000256" key="4">
    <source>
        <dbReference type="ARBA" id="ARBA00012759"/>
    </source>
</evidence>
<dbReference type="InterPro" id="IPR002083">
    <property type="entry name" value="MATH/TRAF_dom"/>
</dbReference>
<dbReference type="FunFam" id="3.90.70.10:FF:000005">
    <property type="entry name" value="Ubiquitin carboxyl-terminal hydrolase 7"/>
    <property type="match status" value="1"/>
</dbReference>
<evidence type="ECO:0000256" key="6">
    <source>
        <dbReference type="ARBA" id="ARBA00022670"/>
    </source>
</evidence>
<dbReference type="CDD" id="cd02659">
    <property type="entry name" value="peptidase_C19C"/>
    <property type="match status" value="1"/>
</dbReference>
<dbReference type="SUPFAM" id="SSF54001">
    <property type="entry name" value="Cysteine proteinases"/>
    <property type="match status" value="1"/>
</dbReference>
<evidence type="ECO:0000256" key="12">
    <source>
        <dbReference type="ARBA" id="ARBA00031508"/>
    </source>
</evidence>
<comment type="similarity">
    <text evidence="3">Belongs to the peptidase C19 family.</text>
</comment>
<dbReference type="RefSeq" id="XP_017024264.1">
    <property type="nucleotide sequence ID" value="XM_017168775.1"/>
</dbReference>
<dbReference type="GO" id="GO:0004843">
    <property type="term" value="F:cysteine-type deubiquitinase activity"/>
    <property type="evidence" value="ECO:0007669"/>
    <property type="project" value="UniProtKB-EC"/>
</dbReference>
<feature type="compositionally biased region" description="Basic and acidic residues" evidence="13">
    <location>
        <begin position="1"/>
        <end position="10"/>
    </location>
</feature>
<evidence type="ECO:0000256" key="3">
    <source>
        <dbReference type="ARBA" id="ARBA00009085"/>
    </source>
</evidence>
<dbReference type="PROSITE" id="PS00973">
    <property type="entry name" value="USP_2"/>
    <property type="match status" value="1"/>
</dbReference>
<evidence type="ECO:0000256" key="5">
    <source>
        <dbReference type="ARBA" id="ARBA00021393"/>
    </source>
</evidence>
<dbReference type="Gene3D" id="3.10.20.90">
    <property type="entry name" value="Phosphatidylinositol 3-kinase Catalytic Subunit, Chain A, domain 1"/>
    <property type="match status" value="2"/>
</dbReference>
<dbReference type="Gene3D" id="3.90.70.10">
    <property type="entry name" value="Cysteine proteinases"/>
    <property type="match status" value="1"/>
</dbReference>
<keyword evidence="10" id="KW-0539">Nucleus</keyword>
<gene>
    <name evidence="17 18" type="primary">LOC108076070</name>
</gene>
<evidence type="ECO:0000256" key="13">
    <source>
        <dbReference type="SAM" id="MobiDB-lite"/>
    </source>
</evidence>
<dbReference type="Pfam" id="PF12436">
    <property type="entry name" value="USP7_ICP0_bdg"/>
    <property type="match status" value="1"/>
</dbReference>
<dbReference type="OrthoDB" id="289038at2759"/>
<dbReference type="InterPro" id="IPR028889">
    <property type="entry name" value="USP"/>
</dbReference>
<dbReference type="SMART" id="SM00061">
    <property type="entry name" value="MATH"/>
    <property type="match status" value="1"/>
</dbReference>
<keyword evidence="9" id="KW-0788">Thiol protease</keyword>
<evidence type="ECO:0000256" key="7">
    <source>
        <dbReference type="ARBA" id="ARBA00022786"/>
    </source>
</evidence>
<evidence type="ECO:0000256" key="8">
    <source>
        <dbReference type="ARBA" id="ARBA00022801"/>
    </source>
</evidence>
<accession>A0A6P4IL61</accession>
<dbReference type="InterPro" id="IPR050164">
    <property type="entry name" value="Peptidase_C19"/>
</dbReference>
<dbReference type="GO" id="GO:0005829">
    <property type="term" value="C:cytosol"/>
    <property type="evidence" value="ECO:0007669"/>
    <property type="project" value="TreeGrafter"/>
</dbReference>
<dbReference type="RefSeq" id="XP_017024265.1">
    <property type="nucleotide sequence ID" value="XM_017168776.1"/>
</dbReference>
<dbReference type="Gene3D" id="2.60.210.10">
    <property type="entry name" value="Apoptosis, Tumor Necrosis Factor Receptor Associated Protein 2, Chain A"/>
    <property type="match status" value="1"/>
</dbReference>
<dbReference type="InterPro" id="IPR001394">
    <property type="entry name" value="Peptidase_C19_UCH"/>
</dbReference>
<evidence type="ECO:0000256" key="2">
    <source>
        <dbReference type="ARBA" id="ARBA00004123"/>
    </source>
</evidence>
<dbReference type="InterPro" id="IPR024729">
    <property type="entry name" value="USP7_ICP0-binding_dom"/>
</dbReference>
<dbReference type="Pfam" id="PF00443">
    <property type="entry name" value="UCH"/>
    <property type="match status" value="1"/>
</dbReference>
<feature type="compositionally biased region" description="Low complexity" evidence="13">
    <location>
        <begin position="28"/>
        <end position="49"/>
    </location>
</feature>
<evidence type="ECO:0000313" key="18">
    <source>
        <dbReference type="RefSeq" id="XP_017024265.1"/>
    </source>
</evidence>
<dbReference type="FunFam" id="2.60.210.10:FF:000014">
    <property type="entry name" value="Ubiquitin carboxyl-terminal hydrolase 7"/>
    <property type="match status" value="1"/>
</dbReference>
<dbReference type="Pfam" id="PF14533">
    <property type="entry name" value="USP7_C2"/>
    <property type="match status" value="1"/>
</dbReference>
<dbReference type="InterPro" id="IPR008974">
    <property type="entry name" value="TRAF-like"/>
</dbReference>
<dbReference type="AlphaFoldDB" id="A0A6P4IL61"/>
<name>A0A6P4IL61_DROKI</name>
<dbReference type="PANTHER" id="PTHR24006">
    <property type="entry name" value="UBIQUITIN CARBOXYL-TERMINAL HYDROLASE"/>
    <property type="match status" value="1"/>
</dbReference>
<dbReference type="InterPro" id="IPR029346">
    <property type="entry name" value="USP_C"/>
</dbReference>
<evidence type="ECO:0000259" key="15">
    <source>
        <dbReference type="PROSITE" id="PS50235"/>
    </source>
</evidence>
<dbReference type="FunFam" id="3.10.20.90:FF:000316">
    <property type="entry name" value="ubiquitin carboxyl-terminal hydrolase 7"/>
    <property type="match status" value="1"/>
</dbReference>
<dbReference type="PANTHER" id="PTHR24006:SF644">
    <property type="entry name" value="UBIQUITIN CARBOXYL-TERMINAL HYDROLASE 7"/>
    <property type="match status" value="1"/>
</dbReference>
<dbReference type="GO" id="GO:0005634">
    <property type="term" value="C:nucleus"/>
    <property type="evidence" value="ECO:0007669"/>
    <property type="project" value="UniProtKB-SubCell"/>
</dbReference>
<comment type="catalytic activity">
    <reaction evidence="1">
        <text>Thiol-dependent hydrolysis of ester, thioester, amide, peptide and isopeptide bonds formed by the C-terminal Gly of ubiquitin (a 76-residue protein attached to proteins as an intracellular targeting signal).</text>
        <dbReference type="EC" id="3.4.19.12"/>
    </reaction>
</comment>